<evidence type="ECO:0000256" key="5">
    <source>
        <dbReference type="SAM" id="Phobius"/>
    </source>
</evidence>
<evidence type="ECO:0000256" key="2">
    <source>
        <dbReference type="ARBA" id="ARBA00022771"/>
    </source>
</evidence>
<evidence type="ECO:0000256" key="4">
    <source>
        <dbReference type="PROSITE-ProRule" id="PRU01343"/>
    </source>
</evidence>
<dbReference type="PROSITE" id="PS51999">
    <property type="entry name" value="ZF_GRF"/>
    <property type="match status" value="1"/>
</dbReference>
<evidence type="ECO:0000313" key="8">
    <source>
        <dbReference type="EnsemblPlants" id="KEH41833"/>
    </source>
</evidence>
<dbReference type="AlphaFoldDB" id="A0A072VK87"/>
<evidence type="ECO:0000256" key="3">
    <source>
        <dbReference type="ARBA" id="ARBA00022833"/>
    </source>
</evidence>
<evidence type="ECO:0000313" key="7">
    <source>
        <dbReference type="EMBL" id="KEH41833.1"/>
    </source>
</evidence>
<dbReference type="HOGENOM" id="CLU_148940_0_0_1"/>
<keyword evidence="1" id="KW-0479">Metal-binding</keyword>
<keyword evidence="5" id="KW-1133">Transmembrane helix</keyword>
<keyword evidence="5" id="KW-0472">Membrane</keyword>
<keyword evidence="3" id="KW-0862">Zinc</keyword>
<gene>
    <name evidence="7" type="ordered locus">MTR_1g055150</name>
</gene>
<evidence type="ECO:0000259" key="6">
    <source>
        <dbReference type="PROSITE" id="PS51999"/>
    </source>
</evidence>
<dbReference type="Proteomes" id="UP000002051">
    <property type="component" value="Unassembled WGS sequence"/>
</dbReference>
<dbReference type="EnsemblPlants" id="KEH41833">
    <property type="protein sequence ID" value="KEH41833"/>
    <property type="gene ID" value="MTR_1g055150"/>
</dbReference>
<keyword evidence="2 4" id="KW-0863">Zinc-finger</keyword>
<dbReference type="InterPro" id="IPR010666">
    <property type="entry name" value="Znf_GRF"/>
</dbReference>
<proteinExistence type="predicted"/>
<keyword evidence="5" id="KW-0812">Transmembrane</keyword>
<protein>
    <submittedName>
        <fullName evidence="7">GRF zinc finger protein</fullName>
    </submittedName>
</protein>
<reference evidence="7 9" key="1">
    <citation type="journal article" date="2011" name="Nature">
        <title>The Medicago genome provides insight into the evolution of rhizobial symbioses.</title>
        <authorList>
            <person name="Young N.D."/>
            <person name="Debelle F."/>
            <person name="Oldroyd G.E."/>
            <person name="Geurts R."/>
            <person name="Cannon S.B."/>
            <person name="Udvardi M.K."/>
            <person name="Benedito V.A."/>
            <person name="Mayer K.F."/>
            <person name="Gouzy J."/>
            <person name="Schoof H."/>
            <person name="Van de Peer Y."/>
            <person name="Proost S."/>
            <person name="Cook D.R."/>
            <person name="Meyers B.C."/>
            <person name="Spannagl M."/>
            <person name="Cheung F."/>
            <person name="De Mita S."/>
            <person name="Krishnakumar V."/>
            <person name="Gundlach H."/>
            <person name="Zhou S."/>
            <person name="Mudge J."/>
            <person name="Bharti A.K."/>
            <person name="Murray J.D."/>
            <person name="Naoumkina M.A."/>
            <person name="Rosen B."/>
            <person name="Silverstein K.A."/>
            <person name="Tang H."/>
            <person name="Rombauts S."/>
            <person name="Zhao P.X."/>
            <person name="Zhou P."/>
            <person name="Barbe V."/>
            <person name="Bardou P."/>
            <person name="Bechner M."/>
            <person name="Bellec A."/>
            <person name="Berger A."/>
            <person name="Berges H."/>
            <person name="Bidwell S."/>
            <person name="Bisseling T."/>
            <person name="Choisne N."/>
            <person name="Couloux A."/>
            <person name="Denny R."/>
            <person name="Deshpande S."/>
            <person name="Dai X."/>
            <person name="Doyle J.J."/>
            <person name="Dudez A.M."/>
            <person name="Farmer A.D."/>
            <person name="Fouteau S."/>
            <person name="Franken C."/>
            <person name="Gibelin C."/>
            <person name="Gish J."/>
            <person name="Goldstein S."/>
            <person name="Gonzalez A.J."/>
            <person name="Green P.J."/>
            <person name="Hallab A."/>
            <person name="Hartog M."/>
            <person name="Hua A."/>
            <person name="Humphray S.J."/>
            <person name="Jeong D.H."/>
            <person name="Jing Y."/>
            <person name="Jocker A."/>
            <person name="Kenton S.M."/>
            <person name="Kim D.J."/>
            <person name="Klee K."/>
            <person name="Lai H."/>
            <person name="Lang C."/>
            <person name="Lin S."/>
            <person name="Macmil S.L."/>
            <person name="Magdelenat G."/>
            <person name="Matthews L."/>
            <person name="McCorrison J."/>
            <person name="Monaghan E.L."/>
            <person name="Mun J.H."/>
            <person name="Najar F.Z."/>
            <person name="Nicholson C."/>
            <person name="Noirot C."/>
            <person name="O'Bleness M."/>
            <person name="Paule C.R."/>
            <person name="Poulain J."/>
            <person name="Prion F."/>
            <person name="Qin B."/>
            <person name="Qu C."/>
            <person name="Retzel E.F."/>
            <person name="Riddle C."/>
            <person name="Sallet E."/>
            <person name="Samain S."/>
            <person name="Samson N."/>
            <person name="Sanders I."/>
            <person name="Saurat O."/>
            <person name="Scarpelli C."/>
            <person name="Schiex T."/>
            <person name="Segurens B."/>
            <person name="Severin A.J."/>
            <person name="Sherrier D.J."/>
            <person name="Shi R."/>
            <person name="Sims S."/>
            <person name="Singer S.R."/>
            <person name="Sinharoy S."/>
            <person name="Sterck L."/>
            <person name="Viollet A."/>
            <person name="Wang B.B."/>
            <person name="Wang K."/>
            <person name="Wang M."/>
            <person name="Wang X."/>
            <person name="Warfsmann J."/>
            <person name="Weissenbach J."/>
            <person name="White D.D."/>
            <person name="White J.D."/>
            <person name="Wiley G.B."/>
            <person name="Wincker P."/>
            <person name="Xing Y."/>
            <person name="Yang L."/>
            <person name="Yao Z."/>
            <person name="Ying F."/>
            <person name="Zhai J."/>
            <person name="Zhou L."/>
            <person name="Zuber A."/>
            <person name="Denarie J."/>
            <person name="Dixon R.A."/>
            <person name="May G.D."/>
            <person name="Schwartz D.C."/>
            <person name="Rogers J."/>
            <person name="Quetier F."/>
            <person name="Town C.D."/>
            <person name="Roe B.A."/>
        </authorList>
    </citation>
    <scope>NUCLEOTIDE SEQUENCE [LARGE SCALE GENOMIC DNA]</scope>
    <source>
        <strain evidence="7">A17</strain>
        <strain evidence="8 9">cv. Jemalong A17</strain>
    </source>
</reference>
<dbReference type="Pfam" id="PF06839">
    <property type="entry name" value="Zn_ribbon_GRF"/>
    <property type="match status" value="1"/>
</dbReference>
<feature type="domain" description="GRF-type" evidence="6">
    <location>
        <begin position="39"/>
        <end position="85"/>
    </location>
</feature>
<dbReference type="EMBL" id="CM001217">
    <property type="protein sequence ID" value="KEH41833.1"/>
    <property type="molecule type" value="Genomic_DNA"/>
</dbReference>
<evidence type="ECO:0000256" key="1">
    <source>
        <dbReference type="ARBA" id="ARBA00022723"/>
    </source>
</evidence>
<evidence type="ECO:0000313" key="9">
    <source>
        <dbReference type="Proteomes" id="UP000002051"/>
    </source>
</evidence>
<feature type="transmembrane region" description="Helical" evidence="5">
    <location>
        <begin position="126"/>
        <end position="150"/>
    </location>
</feature>
<organism evidence="7 9">
    <name type="scientific">Medicago truncatula</name>
    <name type="common">Barrel medic</name>
    <name type="synonym">Medicago tribuloides</name>
    <dbReference type="NCBI Taxonomy" id="3880"/>
    <lineage>
        <taxon>Eukaryota</taxon>
        <taxon>Viridiplantae</taxon>
        <taxon>Streptophyta</taxon>
        <taxon>Embryophyta</taxon>
        <taxon>Tracheophyta</taxon>
        <taxon>Spermatophyta</taxon>
        <taxon>Magnoliopsida</taxon>
        <taxon>eudicotyledons</taxon>
        <taxon>Gunneridae</taxon>
        <taxon>Pentapetalae</taxon>
        <taxon>rosids</taxon>
        <taxon>fabids</taxon>
        <taxon>Fabales</taxon>
        <taxon>Fabaceae</taxon>
        <taxon>Papilionoideae</taxon>
        <taxon>50 kb inversion clade</taxon>
        <taxon>NPAAA clade</taxon>
        <taxon>Hologalegina</taxon>
        <taxon>IRL clade</taxon>
        <taxon>Trifolieae</taxon>
        <taxon>Medicago</taxon>
    </lineage>
</organism>
<reference evidence="8" key="3">
    <citation type="submission" date="2015-04" db="UniProtKB">
        <authorList>
            <consortium name="EnsemblPlants"/>
        </authorList>
    </citation>
    <scope>IDENTIFICATION</scope>
    <source>
        <strain evidence="8">cv. Jemalong A17</strain>
    </source>
</reference>
<reference evidence="7 9" key="2">
    <citation type="journal article" date="2014" name="BMC Genomics">
        <title>An improved genome release (version Mt4.0) for the model legume Medicago truncatula.</title>
        <authorList>
            <person name="Tang H."/>
            <person name="Krishnakumar V."/>
            <person name="Bidwell S."/>
            <person name="Rosen B."/>
            <person name="Chan A."/>
            <person name="Zhou S."/>
            <person name="Gentzbittel L."/>
            <person name="Childs K.L."/>
            <person name="Yandell M."/>
            <person name="Gundlach H."/>
            <person name="Mayer K.F."/>
            <person name="Schwartz D.C."/>
            <person name="Town C.D."/>
        </authorList>
    </citation>
    <scope>GENOME REANNOTATION</scope>
    <source>
        <strain evidence="7">A17</strain>
        <strain evidence="8 9">cv. Jemalong A17</strain>
    </source>
</reference>
<dbReference type="GO" id="GO:0008270">
    <property type="term" value="F:zinc ion binding"/>
    <property type="evidence" value="ECO:0007669"/>
    <property type="project" value="UniProtKB-KW"/>
</dbReference>
<sequence length="151" mass="17352">MSSATSRFNRRSNNEFGFKSERGLSGSLGSGVRRRIQKCSCGEFLVLRTITDESNPNYGEKFWGCRNWRNKIDNGCNHFQWVDNEDDVVDDRDVKIAKQKKKNGKLKHEICCLKDELFSSRKCCKIAISFATVSFGLNLVFMSLMLSMFLK</sequence>
<dbReference type="PaxDb" id="3880-AES63001"/>
<keyword evidence="9" id="KW-1185">Reference proteome</keyword>
<name>A0A072VK87_MEDTR</name>
<accession>A0A072VK87</accession>